<keyword evidence="10" id="KW-0223">Dioxygenase</keyword>
<feature type="compositionally biased region" description="Basic and acidic residues" evidence="14">
    <location>
        <begin position="815"/>
        <end position="848"/>
    </location>
</feature>
<evidence type="ECO:0000256" key="6">
    <source>
        <dbReference type="ARBA" id="ARBA00022729"/>
    </source>
</evidence>
<keyword evidence="5" id="KW-0479">Metal-binding</keyword>
<dbReference type="EC" id="1.14.11.7" evidence="4"/>
<evidence type="ECO:0000256" key="5">
    <source>
        <dbReference type="ARBA" id="ARBA00022723"/>
    </source>
</evidence>
<dbReference type="SMART" id="SM00702">
    <property type="entry name" value="P4Hc"/>
    <property type="match status" value="1"/>
</dbReference>
<protein>
    <recommendedName>
        <fullName evidence="4">procollagen-proline 3-dioxygenase</fullName>
        <ecNumber evidence="4">1.14.11.7</ecNumber>
    </recommendedName>
</protein>
<proteinExistence type="inferred from homology"/>
<keyword evidence="11" id="KW-0560">Oxidoreductase</keyword>
<evidence type="ECO:0000313" key="16">
    <source>
        <dbReference type="EMBL" id="WAR02696.1"/>
    </source>
</evidence>
<comment type="cofactor">
    <cofactor evidence="2">
        <name>Fe cation</name>
        <dbReference type="ChEBI" id="CHEBI:24875"/>
    </cofactor>
</comment>
<dbReference type="InterPro" id="IPR005123">
    <property type="entry name" value="Oxoglu/Fe-dep_dioxygenase_dom"/>
</dbReference>
<dbReference type="PANTHER" id="PTHR14049">
    <property type="entry name" value="LEPRECAN 1"/>
    <property type="match status" value="1"/>
</dbReference>
<evidence type="ECO:0000256" key="2">
    <source>
        <dbReference type="ARBA" id="ARBA00001962"/>
    </source>
</evidence>
<reference evidence="16" key="1">
    <citation type="submission" date="2022-11" db="EMBL/GenBank/DDBJ databases">
        <title>Centuries of genome instability and evolution in soft-shell clam transmissible cancer (bioRxiv).</title>
        <authorList>
            <person name="Hart S.F.M."/>
            <person name="Yonemitsu M.A."/>
            <person name="Giersch R.M."/>
            <person name="Beal B.F."/>
            <person name="Arriagada G."/>
            <person name="Davis B.W."/>
            <person name="Ostrander E.A."/>
            <person name="Goff S.P."/>
            <person name="Metzger M.J."/>
        </authorList>
    </citation>
    <scope>NUCLEOTIDE SEQUENCE</scope>
    <source>
        <strain evidence="16">MELC-2E11</strain>
        <tissue evidence="16">Siphon/mantle</tissue>
    </source>
</reference>
<evidence type="ECO:0000256" key="7">
    <source>
        <dbReference type="ARBA" id="ARBA00022737"/>
    </source>
</evidence>
<dbReference type="Gene3D" id="2.60.120.620">
    <property type="entry name" value="q2cbj1_9rhob like domain"/>
    <property type="match status" value="2"/>
</dbReference>
<dbReference type="InterPro" id="IPR011990">
    <property type="entry name" value="TPR-like_helical_dom_sf"/>
</dbReference>
<keyword evidence="7" id="KW-0677">Repeat</keyword>
<evidence type="ECO:0000256" key="3">
    <source>
        <dbReference type="ARBA" id="ARBA00006487"/>
    </source>
</evidence>
<dbReference type="Pfam" id="PF23557">
    <property type="entry name" value="TPR_leprecan"/>
    <property type="match status" value="1"/>
</dbReference>
<dbReference type="SUPFAM" id="SSF48452">
    <property type="entry name" value="TPR-like"/>
    <property type="match status" value="2"/>
</dbReference>
<organism evidence="16 17">
    <name type="scientific">Mya arenaria</name>
    <name type="common">Soft-shell clam</name>
    <dbReference type="NCBI Taxonomy" id="6604"/>
    <lineage>
        <taxon>Eukaryota</taxon>
        <taxon>Metazoa</taxon>
        <taxon>Spiralia</taxon>
        <taxon>Lophotrochozoa</taxon>
        <taxon>Mollusca</taxon>
        <taxon>Bivalvia</taxon>
        <taxon>Autobranchia</taxon>
        <taxon>Heteroconchia</taxon>
        <taxon>Euheterodonta</taxon>
        <taxon>Imparidentia</taxon>
        <taxon>Neoheterodontei</taxon>
        <taxon>Myida</taxon>
        <taxon>Myoidea</taxon>
        <taxon>Myidae</taxon>
        <taxon>Mya</taxon>
    </lineage>
</organism>
<dbReference type="InterPro" id="IPR006620">
    <property type="entry name" value="Pro_4_hyd_alph"/>
</dbReference>
<feature type="domain" description="Fe2OG dioxygenase" evidence="15">
    <location>
        <begin position="627"/>
        <end position="736"/>
    </location>
</feature>
<evidence type="ECO:0000259" key="15">
    <source>
        <dbReference type="PROSITE" id="PS51471"/>
    </source>
</evidence>
<keyword evidence="17" id="KW-1185">Reference proteome</keyword>
<keyword evidence="13" id="KW-0325">Glycoprotein</keyword>
<evidence type="ECO:0000256" key="11">
    <source>
        <dbReference type="ARBA" id="ARBA00023002"/>
    </source>
</evidence>
<keyword evidence="8" id="KW-0802">TPR repeat</keyword>
<dbReference type="Proteomes" id="UP001164746">
    <property type="component" value="Chromosome 4"/>
</dbReference>
<dbReference type="PROSITE" id="PS51471">
    <property type="entry name" value="FE2OG_OXY"/>
    <property type="match status" value="1"/>
</dbReference>
<dbReference type="InterPro" id="IPR056585">
    <property type="entry name" value="Leprecan_dom"/>
</dbReference>
<dbReference type="Pfam" id="PF13640">
    <property type="entry name" value="2OG-FeII_Oxy_3"/>
    <property type="match status" value="1"/>
</dbReference>
<comment type="similarity">
    <text evidence="3">Belongs to the leprecan family.</text>
</comment>
<evidence type="ECO:0000313" key="17">
    <source>
        <dbReference type="Proteomes" id="UP001164746"/>
    </source>
</evidence>
<keyword evidence="6" id="KW-0732">Signal</keyword>
<evidence type="ECO:0000256" key="8">
    <source>
        <dbReference type="ARBA" id="ARBA00022803"/>
    </source>
</evidence>
<dbReference type="PANTHER" id="PTHR14049:SF9">
    <property type="entry name" value="PROCOLLAGEN-PROLINE 3-DIOXYGENASE"/>
    <property type="match status" value="1"/>
</dbReference>
<keyword evidence="12" id="KW-0408">Iron</keyword>
<feature type="region of interest" description="Disordered" evidence="14">
    <location>
        <begin position="779"/>
        <end position="848"/>
    </location>
</feature>
<evidence type="ECO:0000256" key="4">
    <source>
        <dbReference type="ARBA" id="ARBA00012262"/>
    </source>
</evidence>
<gene>
    <name evidence="16" type="ORF">MAR_009254</name>
</gene>
<sequence>MKMKLYVTTIMELSIILFFSLNIYCVLSLKHDQLTNYEKLYEMGMEAYKKGKWSECSSLFSSAVKDYHFYHNTLIDCRMKCYKNDTSSILFDTILEKGNCLRHCKKKLLGLRAEEETSYAIQLKFEDRNPYNYMSFCFYKDEKYKEAASAAFTYYVSHQDDERITESVHYYRGLSGIENLDFVDLERKLYQSLYIKGLNAYNVGDWEEASSLFERSLQDYFREEERCRFGCEKGFVHGMFPDFINAIADHYVAVLVCKQKCLKKLATFGMDEVKDYVLEHFNYLQYAYYQSGKFEEAFEAIANFLLFKSTDEMLNNKKYYITTLGHSPNSFKPTPDIWGNQIDTGQASRKENVAMFESIGMRLKSEGKDLNGEDRFVADSFIREDQCQTLTDLAMLVSENEDLEMSLRLLLRAHVLMSSYVAAYFSRSGLRVADITLVCRHGGEQATKAYLTDNTEGTGEFYFMGHDGDVQSKVEPECGKLVGFTGESHHGVSPAWDQERCALVLTLSEYRPKAQGLDDAKKFLQKLDSNRNKGFPDSDTTDILNQFYSQGVKITQKDDELLGKERFVADDLSTPVECDQLIAIAKLAEKGRISPSSLRLLLDVSENARLLVERYLRLPRPLYFDYTHLVCRTAIPGAEGELSLSHPVHADNCVIQDDGSCIRDPLAYTQRSYSAVLYLNDDFEGGEFFFAHKNKSEQISVSPVCGRLVAFNAGEFHGVKAVTSGQRCAIAMWFTHDPNFQEVARLHASRRIDKLFKPGDKMSEQSESESQMEGAILNHEESLTDDPVSSVSEDKSDLRKPLKPDEQLTYPDMSDSSHSDAHSDSTLSDHAKGLPDDLSEKAESHDEL</sequence>
<dbReference type="EMBL" id="CP111015">
    <property type="protein sequence ID" value="WAR02696.1"/>
    <property type="molecule type" value="Genomic_DNA"/>
</dbReference>
<name>A0ABY7E6B0_MYAAR</name>
<dbReference type="InterPro" id="IPR039575">
    <property type="entry name" value="P3H"/>
</dbReference>
<evidence type="ECO:0000256" key="13">
    <source>
        <dbReference type="ARBA" id="ARBA00023180"/>
    </source>
</evidence>
<dbReference type="InterPro" id="IPR044862">
    <property type="entry name" value="Pro_4_hyd_alph_FE2OG_OXY"/>
</dbReference>
<evidence type="ECO:0000256" key="10">
    <source>
        <dbReference type="ARBA" id="ARBA00022964"/>
    </source>
</evidence>
<evidence type="ECO:0000256" key="12">
    <source>
        <dbReference type="ARBA" id="ARBA00023004"/>
    </source>
</evidence>
<evidence type="ECO:0000256" key="14">
    <source>
        <dbReference type="SAM" id="MobiDB-lite"/>
    </source>
</evidence>
<dbReference type="Gene3D" id="1.25.40.10">
    <property type="entry name" value="Tetratricopeptide repeat domain"/>
    <property type="match status" value="2"/>
</dbReference>
<accession>A0ABY7E6B0</accession>
<feature type="compositionally biased region" description="Basic and acidic residues" evidence="14">
    <location>
        <begin position="792"/>
        <end position="806"/>
    </location>
</feature>
<evidence type="ECO:0000256" key="9">
    <source>
        <dbReference type="ARBA" id="ARBA00022824"/>
    </source>
</evidence>
<evidence type="ECO:0000256" key="1">
    <source>
        <dbReference type="ARBA" id="ARBA00001961"/>
    </source>
</evidence>
<comment type="cofactor">
    <cofactor evidence="1">
        <name>L-ascorbate</name>
        <dbReference type="ChEBI" id="CHEBI:38290"/>
    </cofactor>
</comment>
<keyword evidence="9" id="KW-0256">Endoplasmic reticulum</keyword>